<dbReference type="GO" id="GO:0016811">
    <property type="term" value="F:hydrolase activity, acting on carbon-nitrogen (but not peptide) bonds, in linear amides"/>
    <property type="evidence" value="ECO:0007669"/>
    <property type="project" value="InterPro"/>
</dbReference>
<protein>
    <submittedName>
        <fullName evidence="2">Dihydroorotase</fullName>
    </submittedName>
</protein>
<reference evidence="2 3" key="1">
    <citation type="journal article" date="2020" name="Int. J. Syst. Evol. Microbiol.">
        <title>Reclassification of Streptomyces castelarensis and Streptomyces sporoclivatus as later heterotypic synonyms of Streptomyces antimycoticus.</title>
        <authorList>
            <person name="Komaki H."/>
            <person name="Tamura T."/>
        </authorList>
    </citation>
    <scope>NUCLEOTIDE SEQUENCE [LARGE SCALE GENOMIC DNA]</scope>
    <source>
        <strain evidence="2 3">NBRC 13459</strain>
    </source>
</reference>
<dbReference type="Gene3D" id="3.30.1490.130">
    <property type="entry name" value="D-aminoacylase. Domain 3"/>
    <property type="match status" value="1"/>
</dbReference>
<dbReference type="GO" id="GO:0005829">
    <property type="term" value="C:cytosol"/>
    <property type="evidence" value="ECO:0007669"/>
    <property type="project" value="TreeGrafter"/>
</dbReference>
<name>A0A4D4LEH5_STRVO</name>
<sequence>MPGTSHPPAASEVSATPRGGALLIRGATVVDGTGAAPRPADVTVAAGRIAAIAPPGTFAARDGYDVLDATGLALAPGFIDPHSHADGSPLESEDDTSKILQGITTEIVGNCGTSPDPRPYGGFGALFERLDAAGYVTHYCPLVGHGALYEAAMDDRPGPPDGDDARRMGALLDEAVEAGVFGMSSGLIYPPGLYSEPDDLVDLAGRLPEGRIYATHMRDEGRHLGRSVDEAVALGARTGRRVQVSHLKAAGVPFWGGVDDALARLDRARAEGVDVNQDVYPYDASSTTLLAVLPPWFQEGDDVRLRQRLADPRQIERARAEVEDPTDNGWENIVAGDGYDRIMVSSTRSHTHEGATLAQLAEKLGIAPFEVIVHLLRTEDLQVHMVDFSMAERDVETVLRAPRTSVCTDGLPIGLGGKPHPRLYGSFPRVLRRYVRERGVLDLATAVHKMTGLTAEVFGVPERGRVAPGLIADLVAFDPATVGDTATYQEPRRGPAGIRWVMQAGHVVVRDGRWLGIRRGARLIPS</sequence>
<dbReference type="AlphaFoldDB" id="A0A4D4LEH5"/>
<dbReference type="PANTHER" id="PTHR11647">
    <property type="entry name" value="HYDRANTOINASE/DIHYDROPYRIMIDINASE FAMILY MEMBER"/>
    <property type="match status" value="1"/>
</dbReference>
<dbReference type="Gene3D" id="2.30.40.10">
    <property type="entry name" value="Urease, subunit C, domain 1"/>
    <property type="match status" value="1"/>
</dbReference>
<feature type="domain" description="Amidohydrolase 3" evidence="1">
    <location>
        <begin position="325"/>
        <end position="509"/>
    </location>
</feature>
<dbReference type="SUPFAM" id="SSF51338">
    <property type="entry name" value="Composite domain of metallo-dependent hydrolases"/>
    <property type="match status" value="1"/>
</dbReference>
<dbReference type="InterPro" id="IPR011059">
    <property type="entry name" value="Metal-dep_hydrolase_composite"/>
</dbReference>
<feature type="domain" description="Amidohydrolase 3" evidence="1">
    <location>
        <begin position="65"/>
        <end position="185"/>
    </location>
</feature>
<evidence type="ECO:0000259" key="1">
    <source>
        <dbReference type="Pfam" id="PF07969"/>
    </source>
</evidence>
<organism evidence="2 3">
    <name type="scientific">Streptomyces violaceusniger</name>
    <dbReference type="NCBI Taxonomy" id="68280"/>
    <lineage>
        <taxon>Bacteria</taxon>
        <taxon>Bacillati</taxon>
        <taxon>Actinomycetota</taxon>
        <taxon>Actinomycetes</taxon>
        <taxon>Kitasatosporales</taxon>
        <taxon>Streptomycetaceae</taxon>
        <taxon>Streptomyces</taxon>
        <taxon>Streptomyces violaceusniger group</taxon>
    </lineage>
</organism>
<dbReference type="Proteomes" id="UP000301309">
    <property type="component" value="Unassembled WGS sequence"/>
</dbReference>
<gene>
    <name evidence="2" type="ORF">SVIO_071260</name>
</gene>
<dbReference type="RefSeq" id="WP_344597810.1">
    <property type="nucleotide sequence ID" value="NZ_BAAASO010000055.1"/>
</dbReference>
<evidence type="ECO:0000313" key="2">
    <source>
        <dbReference type="EMBL" id="GDY56503.1"/>
    </source>
</evidence>
<keyword evidence="3" id="KW-1185">Reference proteome</keyword>
<dbReference type="GO" id="GO:0016812">
    <property type="term" value="F:hydrolase activity, acting on carbon-nitrogen (but not peptide) bonds, in cyclic amides"/>
    <property type="evidence" value="ECO:0007669"/>
    <property type="project" value="TreeGrafter"/>
</dbReference>
<proteinExistence type="predicted"/>
<dbReference type="Gene3D" id="3.20.20.140">
    <property type="entry name" value="Metal-dependent hydrolases"/>
    <property type="match status" value="1"/>
</dbReference>
<evidence type="ECO:0000313" key="3">
    <source>
        <dbReference type="Proteomes" id="UP000301309"/>
    </source>
</evidence>
<dbReference type="CDD" id="cd01297">
    <property type="entry name" value="D-aminoacylase"/>
    <property type="match status" value="1"/>
</dbReference>
<dbReference type="InterPro" id="IPR023100">
    <property type="entry name" value="D-aminoacylase_insert_dom_sf"/>
</dbReference>
<dbReference type="InterPro" id="IPR013108">
    <property type="entry name" value="Amidohydro_3"/>
</dbReference>
<accession>A0A4D4LEH5</accession>
<dbReference type="Pfam" id="PF07969">
    <property type="entry name" value="Amidohydro_3"/>
    <property type="match status" value="2"/>
</dbReference>
<dbReference type="InterPro" id="IPR032466">
    <property type="entry name" value="Metal_Hydrolase"/>
</dbReference>
<dbReference type="SUPFAM" id="SSF51556">
    <property type="entry name" value="Metallo-dependent hydrolases"/>
    <property type="match status" value="1"/>
</dbReference>
<dbReference type="EMBL" id="BJHW01000001">
    <property type="protein sequence ID" value="GDY56503.1"/>
    <property type="molecule type" value="Genomic_DNA"/>
</dbReference>
<dbReference type="InterPro" id="IPR050378">
    <property type="entry name" value="Metallo-dep_Hydrolases_sf"/>
</dbReference>
<dbReference type="PANTHER" id="PTHR11647:SF1">
    <property type="entry name" value="COLLAPSIN RESPONSE MEDIATOR PROTEIN"/>
    <property type="match status" value="1"/>
</dbReference>
<comment type="caution">
    <text evidence="2">The sequence shown here is derived from an EMBL/GenBank/DDBJ whole genome shotgun (WGS) entry which is preliminary data.</text>
</comment>